<dbReference type="GO" id="GO:0043565">
    <property type="term" value="F:sequence-specific DNA binding"/>
    <property type="evidence" value="ECO:0007669"/>
    <property type="project" value="TreeGrafter"/>
</dbReference>
<keyword evidence="8" id="KW-1185">Reference proteome</keyword>
<dbReference type="EMBL" id="VSRR010000121">
    <property type="protein sequence ID" value="MPC10532.1"/>
    <property type="molecule type" value="Genomic_DNA"/>
</dbReference>
<dbReference type="OrthoDB" id="6077919at2759"/>
<keyword evidence="3 5" id="KW-0863">Zinc-finger</keyword>
<keyword evidence="1" id="KW-0479">Metal-binding</keyword>
<gene>
    <name evidence="7" type="primary">Znf710_1</name>
    <name evidence="7" type="ORF">E2C01_003169</name>
</gene>
<dbReference type="GO" id="GO:0008270">
    <property type="term" value="F:zinc ion binding"/>
    <property type="evidence" value="ECO:0007669"/>
    <property type="project" value="UniProtKB-KW"/>
</dbReference>
<evidence type="ECO:0000256" key="5">
    <source>
        <dbReference type="PROSITE-ProRule" id="PRU00042"/>
    </source>
</evidence>
<proteinExistence type="predicted"/>
<evidence type="ECO:0000313" key="7">
    <source>
        <dbReference type="EMBL" id="MPC10532.1"/>
    </source>
</evidence>
<dbReference type="PROSITE" id="PS50157">
    <property type="entry name" value="ZINC_FINGER_C2H2_2"/>
    <property type="match status" value="3"/>
</dbReference>
<organism evidence="7 8">
    <name type="scientific">Portunus trituberculatus</name>
    <name type="common">Swimming crab</name>
    <name type="synonym">Neptunus trituberculatus</name>
    <dbReference type="NCBI Taxonomy" id="210409"/>
    <lineage>
        <taxon>Eukaryota</taxon>
        <taxon>Metazoa</taxon>
        <taxon>Ecdysozoa</taxon>
        <taxon>Arthropoda</taxon>
        <taxon>Crustacea</taxon>
        <taxon>Multicrustacea</taxon>
        <taxon>Malacostraca</taxon>
        <taxon>Eumalacostraca</taxon>
        <taxon>Eucarida</taxon>
        <taxon>Decapoda</taxon>
        <taxon>Pleocyemata</taxon>
        <taxon>Brachyura</taxon>
        <taxon>Eubrachyura</taxon>
        <taxon>Portunoidea</taxon>
        <taxon>Portunidae</taxon>
        <taxon>Portuninae</taxon>
        <taxon>Portunus</taxon>
    </lineage>
</organism>
<dbReference type="SUPFAM" id="SSF57667">
    <property type="entry name" value="beta-beta-alpha zinc fingers"/>
    <property type="match status" value="2"/>
</dbReference>
<feature type="domain" description="C2H2-type" evidence="6">
    <location>
        <begin position="163"/>
        <end position="191"/>
    </location>
</feature>
<dbReference type="InterPro" id="IPR013087">
    <property type="entry name" value="Znf_C2H2_type"/>
</dbReference>
<keyword evidence="2" id="KW-0677">Repeat</keyword>
<reference evidence="7 8" key="1">
    <citation type="submission" date="2019-05" db="EMBL/GenBank/DDBJ databases">
        <title>Another draft genome of Portunus trituberculatus and its Hox gene families provides insights of decapod evolution.</title>
        <authorList>
            <person name="Jeong J.-H."/>
            <person name="Song I."/>
            <person name="Kim S."/>
            <person name="Choi T."/>
            <person name="Kim D."/>
            <person name="Ryu S."/>
            <person name="Kim W."/>
        </authorList>
    </citation>
    <scope>NUCLEOTIDE SEQUENCE [LARGE SCALE GENOMIC DNA]</scope>
    <source>
        <tissue evidence="7">Muscle</tissue>
    </source>
</reference>
<feature type="domain" description="C2H2-type" evidence="6">
    <location>
        <begin position="57"/>
        <end position="84"/>
    </location>
</feature>
<dbReference type="GO" id="GO:0000981">
    <property type="term" value="F:DNA-binding transcription factor activity, RNA polymerase II-specific"/>
    <property type="evidence" value="ECO:0007669"/>
    <property type="project" value="TreeGrafter"/>
</dbReference>
<dbReference type="GO" id="GO:0005634">
    <property type="term" value="C:nucleus"/>
    <property type="evidence" value="ECO:0007669"/>
    <property type="project" value="TreeGrafter"/>
</dbReference>
<dbReference type="InterPro" id="IPR036236">
    <property type="entry name" value="Znf_C2H2_sf"/>
</dbReference>
<feature type="domain" description="C2H2-type" evidence="6">
    <location>
        <begin position="135"/>
        <end position="162"/>
    </location>
</feature>
<dbReference type="Proteomes" id="UP000324222">
    <property type="component" value="Unassembled WGS sequence"/>
</dbReference>
<protein>
    <submittedName>
        <fullName evidence="7">Zinc finger protein 710</fullName>
    </submittedName>
</protein>
<sequence>MGGGGLCIQDDESCQHYQRCDGNGRSSNSEIKSGLTSVGAAAVAETFPVGGGTLSDYRCPACGRCFARQWHLKRHLATHLAVKPFRCPYCPHAANIKDNLKLHILFETASDDPTCSLLLQAAVAVAEDVASCLSFQCPSCGRCFSRHWHLKRHLATHLAVKPFRCPYCPHAASIKDKLKQHIRKVHPGQLVPADFEAVPSEVASPFLLPNLSDNPLVTQRHAGRTGSALPAAPLPPHTHS</sequence>
<dbReference type="PANTHER" id="PTHR24408:SF58">
    <property type="entry name" value="TRANSCRIPTION FACTOR (TFIIIA), PUTATIVE (AFU_ORTHOLOGUE AFUA_1G05150)-RELATED"/>
    <property type="match status" value="1"/>
</dbReference>
<dbReference type="Pfam" id="PF00096">
    <property type="entry name" value="zf-C2H2"/>
    <property type="match status" value="3"/>
</dbReference>
<keyword evidence="4" id="KW-0862">Zinc</keyword>
<dbReference type="SMART" id="SM00355">
    <property type="entry name" value="ZnF_C2H2"/>
    <property type="match status" value="4"/>
</dbReference>
<comment type="caution">
    <text evidence="7">The sequence shown here is derived from an EMBL/GenBank/DDBJ whole genome shotgun (WGS) entry which is preliminary data.</text>
</comment>
<dbReference type="FunFam" id="3.30.160.60:FF:000100">
    <property type="entry name" value="Zinc finger 45-like"/>
    <property type="match status" value="1"/>
</dbReference>
<accession>A0A5B7CLH4</accession>
<evidence type="ECO:0000259" key="6">
    <source>
        <dbReference type="PROSITE" id="PS50157"/>
    </source>
</evidence>
<dbReference type="PROSITE" id="PS00028">
    <property type="entry name" value="ZINC_FINGER_C2H2_1"/>
    <property type="match status" value="2"/>
</dbReference>
<dbReference type="PANTHER" id="PTHR24408">
    <property type="entry name" value="ZINC FINGER PROTEIN"/>
    <property type="match status" value="1"/>
</dbReference>
<evidence type="ECO:0000256" key="4">
    <source>
        <dbReference type="ARBA" id="ARBA00022833"/>
    </source>
</evidence>
<name>A0A5B7CLH4_PORTR</name>
<evidence type="ECO:0000256" key="1">
    <source>
        <dbReference type="ARBA" id="ARBA00022723"/>
    </source>
</evidence>
<evidence type="ECO:0000256" key="2">
    <source>
        <dbReference type="ARBA" id="ARBA00022737"/>
    </source>
</evidence>
<evidence type="ECO:0000256" key="3">
    <source>
        <dbReference type="ARBA" id="ARBA00022771"/>
    </source>
</evidence>
<evidence type="ECO:0000313" key="8">
    <source>
        <dbReference type="Proteomes" id="UP000324222"/>
    </source>
</evidence>
<dbReference type="Gene3D" id="3.30.160.60">
    <property type="entry name" value="Classic Zinc Finger"/>
    <property type="match status" value="4"/>
</dbReference>
<dbReference type="AlphaFoldDB" id="A0A5B7CLH4"/>